<name>A0A8S0Q434_OLEEU</name>
<dbReference type="AlphaFoldDB" id="A0A8S0Q434"/>
<protein>
    <submittedName>
        <fullName evidence="1">Uncharacterized protein LOC111399047</fullName>
    </submittedName>
</protein>
<dbReference type="OrthoDB" id="1885092at2759"/>
<evidence type="ECO:0000313" key="1">
    <source>
        <dbReference type="EMBL" id="CAA2960019.1"/>
    </source>
</evidence>
<accession>A0A8S0Q434</accession>
<dbReference type="PANTHER" id="PTHR31460:SF3">
    <property type="entry name" value="MESOCENTIN"/>
    <property type="match status" value="1"/>
</dbReference>
<sequence length="105" mass="11643">MWEQKSEHVIVGSLHQKQLISISDAFIAVSILSDDSLPENSFFGLALDSHRHGLLVVVYRLSSPSFSALASYCLATFNQLFLAPLPNSTILNNVVFDFRTLTSLM</sequence>
<dbReference type="InterPro" id="IPR053224">
    <property type="entry name" value="Sensory_adhesion_molecule"/>
</dbReference>
<dbReference type="Gramene" id="OE9A023731T1">
    <property type="protein sequence ID" value="OE9A023731C1"/>
    <property type="gene ID" value="OE9A023731"/>
</dbReference>
<organism evidence="1 2">
    <name type="scientific">Olea europaea subsp. europaea</name>
    <dbReference type="NCBI Taxonomy" id="158383"/>
    <lineage>
        <taxon>Eukaryota</taxon>
        <taxon>Viridiplantae</taxon>
        <taxon>Streptophyta</taxon>
        <taxon>Embryophyta</taxon>
        <taxon>Tracheophyta</taxon>
        <taxon>Spermatophyta</taxon>
        <taxon>Magnoliopsida</taxon>
        <taxon>eudicotyledons</taxon>
        <taxon>Gunneridae</taxon>
        <taxon>Pentapetalae</taxon>
        <taxon>asterids</taxon>
        <taxon>lamiids</taxon>
        <taxon>Lamiales</taxon>
        <taxon>Oleaceae</taxon>
        <taxon>Oleeae</taxon>
        <taxon>Olea</taxon>
    </lineage>
</organism>
<keyword evidence="2" id="KW-1185">Reference proteome</keyword>
<proteinExistence type="predicted"/>
<dbReference type="Proteomes" id="UP000594638">
    <property type="component" value="Unassembled WGS sequence"/>
</dbReference>
<comment type="caution">
    <text evidence="1">The sequence shown here is derived from an EMBL/GenBank/DDBJ whole genome shotgun (WGS) entry which is preliminary data.</text>
</comment>
<reference evidence="1 2" key="1">
    <citation type="submission" date="2019-12" db="EMBL/GenBank/DDBJ databases">
        <authorList>
            <person name="Alioto T."/>
            <person name="Alioto T."/>
            <person name="Gomez Garrido J."/>
        </authorList>
    </citation>
    <scope>NUCLEOTIDE SEQUENCE [LARGE SCALE GENOMIC DNA]</scope>
</reference>
<dbReference type="PANTHER" id="PTHR31460">
    <property type="match status" value="1"/>
</dbReference>
<evidence type="ECO:0000313" key="2">
    <source>
        <dbReference type="Proteomes" id="UP000594638"/>
    </source>
</evidence>
<dbReference type="GO" id="GO:0005783">
    <property type="term" value="C:endoplasmic reticulum"/>
    <property type="evidence" value="ECO:0007669"/>
    <property type="project" value="TreeGrafter"/>
</dbReference>
<gene>
    <name evidence="1" type="ORF">OLEA9_A023731</name>
</gene>
<dbReference type="EMBL" id="CACTIH010000363">
    <property type="protein sequence ID" value="CAA2960019.1"/>
    <property type="molecule type" value="Genomic_DNA"/>
</dbReference>